<comment type="caution">
    <text evidence="3">The sequence shown here is derived from an EMBL/GenBank/DDBJ whole genome shotgun (WGS) entry which is preliminary data.</text>
</comment>
<dbReference type="RefSeq" id="WP_345117099.1">
    <property type="nucleotide sequence ID" value="NZ_BAABIZ010000027.1"/>
</dbReference>
<evidence type="ECO:0000259" key="2">
    <source>
        <dbReference type="Pfam" id="PF08346"/>
    </source>
</evidence>
<dbReference type="Proteomes" id="UP001500864">
    <property type="component" value="Unassembled WGS sequence"/>
</dbReference>
<dbReference type="EMBL" id="BAABIZ010000027">
    <property type="protein sequence ID" value="GAA5110846.1"/>
    <property type="molecule type" value="Genomic_DNA"/>
</dbReference>
<dbReference type="InterPro" id="IPR005039">
    <property type="entry name" value="Ant_C"/>
</dbReference>
<organism evidence="3 4">
    <name type="scientific">Bartonella jaculi</name>
    <dbReference type="NCBI Taxonomy" id="686226"/>
    <lineage>
        <taxon>Bacteria</taxon>
        <taxon>Pseudomonadati</taxon>
        <taxon>Pseudomonadota</taxon>
        <taxon>Alphaproteobacteria</taxon>
        <taxon>Hyphomicrobiales</taxon>
        <taxon>Bartonellaceae</taxon>
        <taxon>Bartonella</taxon>
    </lineage>
</organism>
<evidence type="ECO:0000313" key="4">
    <source>
        <dbReference type="Proteomes" id="UP001500864"/>
    </source>
</evidence>
<keyword evidence="4" id="KW-1185">Reference proteome</keyword>
<evidence type="ECO:0000259" key="1">
    <source>
        <dbReference type="Pfam" id="PF03374"/>
    </source>
</evidence>
<dbReference type="Pfam" id="PF08346">
    <property type="entry name" value="AntA"/>
    <property type="match status" value="1"/>
</dbReference>
<sequence length="245" mass="27874">MTLIKISEQAIGQEIVQTVSARDLHTFLEVKRDFSNWIKDRINKYSFIENKDYIVFANFGENLQGGRPSKDYHLTLSVAKELSMVENNKKGREARLYFIECERRAKQVATPQVDYSKPEALLGVLNHLQSQIEQKDHVIAELTPKAEALDGLKRSDGLFGLIEAAKMLEVRPKDLTDYLRKHDWVYRRAPGAPLLPYQDKIKKGFMDCPAITIQRPDGTEKVLPSTKITSRGLACLREQICGGVQ</sequence>
<feature type="domain" description="Antirepressor protein C-terminal" evidence="1">
    <location>
        <begin position="138"/>
        <end position="239"/>
    </location>
</feature>
<feature type="domain" description="AntA/AntB antirepressor" evidence="2">
    <location>
        <begin position="19"/>
        <end position="88"/>
    </location>
</feature>
<dbReference type="InterPro" id="IPR013557">
    <property type="entry name" value="AntA/B_antirep"/>
</dbReference>
<protein>
    <recommendedName>
        <fullName evidence="5">Anti-repressor protein</fullName>
    </recommendedName>
</protein>
<reference evidence="4" key="1">
    <citation type="journal article" date="2019" name="Int. J. Syst. Evol. Microbiol.">
        <title>The Global Catalogue of Microorganisms (GCM) 10K type strain sequencing project: providing services to taxonomists for standard genome sequencing and annotation.</title>
        <authorList>
            <consortium name="The Broad Institute Genomics Platform"/>
            <consortium name="The Broad Institute Genome Sequencing Center for Infectious Disease"/>
            <person name="Wu L."/>
            <person name="Ma J."/>
        </authorList>
    </citation>
    <scope>NUCLEOTIDE SEQUENCE [LARGE SCALE GENOMIC DNA]</scope>
    <source>
        <strain evidence="4">JCM 17712</strain>
    </source>
</reference>
<gene>
    <name evidence="3" type="ORF">GCM10023261_14780</name>
</gene>
<accession>A0ABP9N6Y9</accession>
<proteinExistence type="predicted"/>
<evidence type="ECO:0000313" key="3">
    <source>
        <dbReference type="EMBL" id="GAA5110846.1"/>
    </source>
</evidence>
<name>A0ABP9N6Y9_9HYPH</name>
<dbReference type="PANTHER" id="PTHR36180:SF1">
    <property type="entry name" value="ANTA_ANTB ANTIREPRESSOR DOMAIN-CONTAINING PROTEIN"/>
    <property type="match status" value="1"/>
</dbReference>
<evidence type="ECO:0008006" key="5">
    <source>
        <dbReference type="Google" id="ProtNLM"/>
    </source>
</evidence>
<dbReference type="Pfam" id="PF03374">
    <property type="entry name" value="ANT"/>
    <property type="match status" value="1"/>
</dbReference>
<dbReference type="PANTHER" id="PTHR36180">
    <property type="entry name" value="DNA-BINDING PROTEIN-RELATED-RELATED"/>
    <property type="match status" value="1"/>
</dbReference>